<feature type="compositionally biased region" description="Low complexity" evidence="10">
    <location>
        <begin position="562"/>
        <end position="573"/>
    </location>
</feature>
<dbReference type="InterPro" id="IPR029414">
    <property type="entry name" value="Tricorn_PDZ"/>
</dbReference>
<dbReference type="Proteomes" id="UP000199103">
    <property type="component" value="Chromosome I"/>
</dbReference>
<dbReference type="Gene3D" id="2.30.42.10">
    <property type="match status" value="1"/>
</dbReference>
<dbReference type="EC" id="3.4.21.-" evidence="7"/>
<dbReference type="InterPro" id="IPR005151">
    <property type="entry name" value="Tail-specific_protease"/>
</dbReference>
<keyword evidence="5 7" id="KW-0378">Hydrolase</keyword>
<dbReference type="OrthoDB" id="9758793at2"/>
<dbReference type="SUPFAM" id="SSF52096">
    <property type="entry name" value="ClpP/crotonase"/>
    <property type="match status" value="1"/>
</dbReference>
<keyword evidence="13" id="KW-1185">Reference proteome</keyword>
<feature type="active site" description="Nucleophile" evidence="8">
    <location>
        <position position="997"/>
    </location>
</feature>
<dbReference type="SUPFAM" id="SSF50156">
    <property type="entry name" value="PDZ domain-like"/>
    <property type="match status" value="1"/>
</dbReference>
<dbReference type="Gene3D" id="3.90.226.10">
    <property type="entry name" value="2-enoyl-CoA Hydratase, Chain A, domain 1"/>
    <property type="match status" value="1"/>
</dbReference>
<evidence type="ECO:0000256" key="2">
    <source>
        <dbReference type="ARBA" id="ARBA00008524"/>
    </source>
</evidence>
<evidence type="ECO:0000256" key="1">
    <source>
        <dbReference type="ARBA" id="ARBA00004496"/>
    </source>
</evidence>
<keyword evidence="4 7" id="KW-0645">Protease</keyword>
<dbReference type="RefSeq" id="WP_091520678.1">
    <property type="nucleotide sequence ID" value="NZ_LT629772.1"/>
</dbReference>
<dbReference type="GO" id="GO:0005737">
    <property type="term" value="C:cytoplasm"/>
    <property type="evidence" value="ECO:0007669"/>
    <property type="project" value="UniProtKB-SubCell"/>
</dbReference>
<dbReference type="Gene3D" id="2.120.10.60">
    <property type="entry name" value="Tricorn protease N-terminal domain"/>
    <property type="match status" value="1"/>
</dbReference>
<evidence type="ECO:0000256" key="5">
    <source>
        <dbReference type="ARBA" id="ARBA00022801"/>
    </source>
</evidence>
<dbReference type="EMBL" id="LT629772">
    <property type="protein sequence ID" value="SDS12347.1"/>
    <property type="molecule type" value="Genomic_DNA"/>
</dbReference>
<feature type="active site" description="Charge relay system" evidence="8">
    <location>
        <position position="775"/>
    </location>
</feature>
<dbReference type="SUPFAM" id="SSF82171">
    <property type="entry name" value="DPP6 N-terminal domain-like"/>
    <property type="match status" value="1"/>
</dbReference>
<dbReference type="STRING" id="630515.SAMN04489812_0952"/>
<dbReference type="InterPro" id="IPR001478">
    <property type="entry name" value="PDZ"/>
</dbReference>
<evidence type="ECO:0000259" key="11">
    <source>
        <dbReference type="PROSITE" id="PS50106"/>
    </source>
</evidence>
<dbReference type="InterPro" id="IPR036034">
    <property type="entry name" value="PDZ_sf"/>
</dbReference>
<feature type="site" description="Transition state stabilizer; via amide nitrogen" evidence="9">
    <location>
        <position position="998"/>
    </location>
</feature>
<proteinExistence type="inferred from homology"/>
<dbReference type="InterPro" id="IPR012393">
    <property type="entry name" value="Tricorn_protease"/>
</dbReference>
<dbReference type="Pfam" id="PF14685">
    <property type="entry name" value="PDZ_Tricorn"/>
    <property type="match status" value="1"/>
</dbReference>
<evidence type="ECO:0000256" key="10">
    <source>
        <dbReference type="SAM" id="MobiDB-lite"/>
    </source>
</evidence>
<evidence type="ECO:0000256" key="3">
    <source>
        <dbReference type="ARBA" id="ARBA00022490"/>
    </source>
</evidence>
<dbReference type="Gene3D" id="3.30.750.44">
    <property type="match status" value="1"/>
</dbReference>
<dbReference type="GO" id="GO:0006508">
    <property type="term" value="P:proteolysis"/>
    <property type="evidence" value="ECO:0007669"/>
    <property type="project" value="UniProtKB-UniRule"/>
</dbReference>
<protein>
    <recommendedName>
        <fullName evidence="7">Tricorn protease homolog</fullName>
        <ecNumber evidence="7">3.4.21.-</ecNumber>
    </recommendedName>
</protein>
<feature type="region of interest" description="Disordered" evidence="10">
    <location>
        <begin position="536"/>
        <end position="589"/>
    </location>
</feature>
<dbReference type="Gene3D" id="2.130.10.10">
    <property type="entry name" value="YVTN repeat-like/Quinoprotein amine dehydrogenase"/>
    <property type="match status" value="1"/>
</dbReference>
<sequence length="1108" mass="119289">MTAGYLRSPDIRGDLITFCAADDIWLAPDSGGRAWRLTDDQTPVRNPRFSPDGRAVAWASTRDSGWEIFVCDVDGGPVRRLTYFGHAATWLLGWADDNAVLVASAARSHERALTFGYRVGLDGSVTPLPYGPVAGVAAGENGVVVSSRAIRPAAEWKRYRGGTASKLWWDRTGDGRDYQRVLADIRAGLEAPSWVGEELIFTSDHLAELPGTADGQANLFSIPRSGLAEATAADLTQCTFHTAEQGYVREPVTDGSRVVYHSRGVLYLMADPGAEPQPIEISLPVLGSRRPRSLAPTENLTAVQPDQTATGSVVTWRGNAFYLSHREGPARALVASSAVRVREARPLGRTGQVVLVSDEAGEDRLELHPISGIGERRVVADLGLGRILHLAADPAGERVALISHDGRISVLDVGSGTVRQLGVSPDGEATGPTFSPDGRYLVWSQPVGQFHSQLCCADLAVGDGRQQGDRDAAVPLTSGRFADTSPAFTPDGKHLAFLSVRTFDPSYDVHAFEITFPDGTRPYLVPLSATEPAPFGPSVDGWALTDPEDKPASATDPETADADGTATSAAAQDKPATDEPPASPDLDLDGFEQRLVPFGVPAGNYRQLRAAKHGLLWIHEAPTHGVLGSGRAGVTEDKPADRLERYDLTKRSVEVLVDKLDDYAVSGDLGWIVVRDGDAVTVRPSDREIKDDDDPARVMVDLDRLRFELDPVAEWRQMFDENVRLMRDHYWRADLDGVDLDAVADRYRSVLDRLGSHDDLISVLWEFGAELNTSHAYASPPGPLGDQDRALGLLGADLVRAGEDWVIERILPGESSDPDARSPLQAAGVDARPGDRIVAVDGQPVDPQAGPAAALVGAAEKPVELLLRRPGRPAGRRVVVVPLAGEQQLRYQDWVASRKDYVARAGGGRIGYLHVPDMMAVGWAQLHRDLEQATRCEAVIADVRFNAGGHLSQLVTERLNRKVVAWDVGRHHAAAEEYPSQAPRGPVVLVANEYAGSDGDIVNGAAKAMGIGPVIGMRTWGGVVGIDGRFDLVDGTSVTQPRYAFWISGQGWGVENHGVDPDIEVPITPADWHAAADPQLDRAIAEALERLDRTPAATPPQPAPPRVR</sequence>
<dbReference type="CDD" id="cd07562">
    <property type="entry name" value="Peptidase_S41_TRI"/>
    <property type="match status" value="1"/>
</dbReference>
<evidence type="ECO:0000313" key="12">
    <source>
        <dbReference type="EMBL" id="SDS12347.1"/>
    </source>
</evidence>
<reference evidence="12 13" key="1">
    <citation type="submission" date="2016-10" db="EMBL/GenBank/DDBJ databases">
        <authorList>
            <person name="de Groot N.N."/>
        </authorList>
    </citation>
    <scope>NUCLEOTIDE SEQUENCE [LARGE SCALE GENOMIC DNA]</scope>
    <source>
        <strain evidence="12 13">DSM 21800</strain>
    </source>
</reference>
<evidence type="ECO:0000313" key="13">
    <source>
        <dbReference type="Proteomes" id="UP000199103"/>
    </source>
</evidence>
<feature type="active site" description="Charge relay system" evidence="8">
    <location>
        <position position="1055"/>
    </location>
</feature>
<evidence type="ECO:0000256" key="4">
    <source>
        <dbReference type="ARBA" id="ARBA00022670"/>
    </source>
</evidence>
<name>A0A1H1PMR2_9ACTN</name>
<evidence type="ECO:0000256" key="9">
    <source>
        <dbReference type="PIRSR" id="PIRSR036421-3"/>
    </source>
</evidence>
<evidence type="ECO:0000256" key="8">
    <source>
        <dbReference type="PIRSR" id="PIRSR036421-1"/>
    </source>
</evidence>
<organism evidence="12 13">
    <name type="scientific">Microlunatus soli</name>
    <dbReference type="NCBI Taxonomy" id="630515"/>
    <lineage>
        <taxon>Bacteria</taxon>
        <taxon>Bacillati</taxon>
        <taxon>Actinomycetota</taxon>
        <taxon>Actinomycetes</taxon>
        <taxon>Propionibacteriales</taxon>
        <taxon>Propionibacteriaceae</taxon>
        <taxon>Microlunatus</taxon>
    </lineage>
</organism>
<dbReference type="InterPro" id="IPR029045">
    <property type="entry name" value="ClpP/crotonase-like_dom_sf"/>
</dbReference>
<comment type="similarity">
    <text evidence="2 7">Belongs to the peptidase S41B family.</text>
</comment>
<gene>
    <name evidence="12" type="ORF">SAMN04489812_0952</name>
</gene>
<evidence type="ECO:0000256" key="6">
    <source>
        <dbReference type="ARBA" id="ARBA00022825"/>
    </source>
</evidence>
<dbReference type="InterPro" id="IPR015943">
    <property type="entry name" value="WD40/YVTN_repeat-like_dom_sf"/>
</dbReference>
<dbReference type="InterPro" id="IPR028204">
    <property type="entry name" value="Tricorn_C1"/>
</dbReference>
<feature type="domain" description="PDZ" evidence="11">
    <location>
        <begin position="792"/>
        <end position="871"/>
    </location>
</feature>
<dbReference type="Pfam" id="PF03572">
    <property type="entry name" value="Peptidase_S41"/>
    <property type="match status" value="1"/>
</dbReference>
<dbReference type="PROSITE" id="PS50106">
    <property type="entry name" value="PDZ"/>
    <property type="match status" value="1"/>
</dbReference>
<dbReference type="PIRSF" id="PIRSF036421">
    <property type="entry name" value="Tricorn_protease"/>
    <property type="match status" value="1"/>
</dbReference>
<dbReference type="Pfam" id="PF14684">
    <property type="entry name" value="Tricorn_C1"/>
    <property type="match status" value="1"/>
</dbReference>
<dbReference type="Pfam" id="PF26550">
    <property type="entry name" value="Tricorn_2nd"/>
    <property type="match status" value="1"/>
</dbReference>
<dbReference type="AlphaFoldDB" id="A0A1H1PMR2"/>
<feature type="region of interest" description="Disordered" evidence="10">
    <location>
        <begin position="1088"/>
        <end position="1108"/>
    </location>
</feature>
<dbReference type="SMART" id="SM00245">
    <property type="entry name" value="TSPc"/>
    <property type="match status" value="1"/>
</dbReference>
<dbReference type="Pfam" id="PF26549">
    <property type="entry name" value="Tricorn_N"/>
    <property type="match status" value="1"/>
</dbReference>
<keyword evidence="3 7" id="KW-0963">Cytoplasm</keyword>
<comment type="function">
    <text evidence="7">Degrades oligopeptides.</text>
</comment>
<dbReference type="PANTHER" id="PTHR43253:SF1">
    <property type="entry name" value="TRICORN PROTEASE HOMOLOG 2-RELATED"/>
    <property type="match status" value="1"/>
</dbReference>
<dbReference type="GO" id="GO:0008236">
    <property type="term" value="F:serine-type peptidase activity"/>
    <property type="evidence" value="ECO:0007669"/>
    <property type="project" value="UniProtKB-UniRule"/>
</dbReference>
<comment type="subcellular location">
    <subcellularLocation>
        <location evidence="1 7">Cytoplasm</location>
    </subcellularLocation>
</comment>
<keyword evidence="6 7" id="KW-0720">Serine protease</keyword>
<dbReference type="PANTHER" id="PTHR43253">
    <property type="entry name" value="TRICORN PROTEASE HOMOLOG 2-RELATED"/>
    <property type="match status" value="1"/>
</dbReference>
<accession>A0A1H1PMR2</accession>
<feature type="compositionally biased region" description="Pro residues" evidence="10">
    <location>
        <begin position="1097"/>
        <end position="1108"/>
    </location>
</feature>
<evidence type="ECO:0000256" key="7">
    <source>
        <dbReference type="PIRNR" id="PIRNR036421"/>
    </source>
</evidence>